<evidence type="ECO:0000313" key="9">
    <source>
        <dbReference type="EMBL" id="MDO7786885.1"/>
    </source>
</evidence>
<accession>A0AAW7ZDL8</accession>
<dbReference type="AlphaFoldDB" id="A0AAW7ZDL8"/>
<dbReference type="GO" id="GO:0005886">
    <property type="term" value="C:plasma membrane"/>
    <property type="evidence" value="ECO:0007669"/>
    <property type="project" value="TreeGrafter"/>
</dbReference>
<evidence type="ECO:0000256" key="4">
    <source>
        <dbReference type="ARBA" id="ARBA00022741"/>
    </source>
</evidence>
<protein>
    <recommendedName>
        <fullName evidence="2">non-specific protein-tyrosine kinase</fullName>
        <ecNumber evidence="2">2.7.10.2</ecNumber>
    </recommendedName>
</protein>
<gene>
    <name evidence="9" type="ORF">P6N53_06580</name>
</gene>
<evidence type="ECO:0000256" key="7">
    <source>
        <dbReference type="ARBA" id="ARBA00023137"/>
    </source>
</evidence>
<reference evidence="9" key="1">
    <citation type="journal article" date="2023" name="J. Hazard. Mater.">
        <title>Anaerobic biodegradation of pyrene and benzo[a]pyrene by a new sulfate-reducing Desulforamulus aquiferis strain DSA.</title>
        <authorList>
            <person name="Zhang Z."/>
            <person name="Sun J."/>
            <person name="Gong X."/>
            <person name="Wang C."/>
            <person name="Wang H."/>
        </authorList>
    </citation>
    <scope>NUCLEOTIDE SEQUENCE</scope>
    <source>
        <strain evidence="9">DSA</strain>
    </source>
</reference>
<organism evidence="9 10">
    <name type="scientific">Desulforamulus aquiferis</name>
    <dbReference type="NCBI Taxonomy" id="1397668"/>
    <lineage>
        <taxon>Bacteria</taxon>
        <taxon>Bacillati</taxon>
        <taxon>Bacillota</taxon>
        <taxon>Clostridia</taxon>
        <taxon>Eubacteriales</taxon>
        <taxon>Peptococcaceae</taxon>
        <taxon>Desulforamulus</taxon>
    </lineage>
</organism>
<dbReference type="InterPro" id="IPR050445">
    <property type="entry name" value="Bact_polysacc_biosynth/exp"/>
</dbReference>
<evidence type="ECO:0000256" key="6">
    <source>
        <dbReference type="ARBA" id="ARBA00022840"/>
    </source>
</evidence>
<dbReference type="InterPro" id="IPR027417">
    <property type="entry name" value="P-loop_NTPase"/>
</dbReference>
<evidence type="ECO:0000256" key="3">
    <source>
        <dbReference type="ARBA" id="ARBA00022679"/>
    </source>
</evidence>
<dbReference type="SUPFAM" id="SSF52540">
    <property type="entry name" value="P-loop containing nucleoside triphosphate hydrolases"/>
    <property type="match status" value="1"/>
</dbReference>
<dbReference type="Pfam" id="PF10609">
    <property type="entry name" value="ParA"/>
    <property type="match status" value="1"/>
</dbReference>
<evidence type="ECO:0000256" key="5">
    <source>
        <dbReference type="ARBA" id="ARBA00022777"/>
    </source>
</evidence>
<dbReference type="GO" id="GO:0005524">
    <property type="term" value="F:ATP binding"/>
    <property type="evidence" value="ECO:0007669"/>
    <property type="project" value="UniProtKB-KW"/>
</dbReference>
<dbReference type="GO" id="GO:0004715">
    <property type="term" value="F:non-membrane spanning protein tyrosine kinase activity"/>
    <property type="evidence" value="ECO:0007669"/>
    <property type="project" value="UniProtKB-EC"/>
</dbReference>
<sequence>MMANGKLVVLEKPKSPIAEMYRILRTNVQFAAVDKEIKTILLTSSGPGEGKSVTTANLAVAFAQSGKSVIIVDTDMRKPTQYKLWGLENMVGLTNLLIGDEEVEKILQPTPMDNLRVLTTGPIPPNPAEMLGSQRMSSMIKKLTGYADIIIFDSPPVIAVTDAALLAPQVDGVILVVGSGIARIEGAQRVKEMLLNGKARILGTVLNMVEQESQDYYYYYYYYGEGNDKKKKGSKG</sequence>
<name>A0AAW7ZDL8_9FIRM</name>
<dbReference type="InterPro" id="IPR033756">
    <property type="entry name" value="YlxH/NBP35"/>
</dbReference>
<dbReference type="CDD" id="cd05387">
    <property type="entry name" value="BY-kinase"/>
    <property type="match status" value="1"/>
</dbReference>
<comment type="catalytic activity">
    <reaction evidence="8">
        <text>L-tyrosyl-[protein] + ATP = O-phospho-L-tyrosyl-[protein] + ADP + H(+)</text>
        <dbReference type="Rhea" id="RHEA:10596"/>
        <dbReference type="Rhea" id="RHEA-COMP:10136"/>
        <dbReference type="Rhea" id="RHEA-COMP:20101"/>
        <dbReference type="ChEBI" id="CHEBI:15378"/>
        <dbReference type="ChEBI" id="CHEBI:30616"/>
        <dbReference type="ChEBI" id="CHEBI:46858"/>
        <dbReference type="ChEBI" id="CHEBI:61978"/>
        <dbReference type="ChEBI" id="CHEBI:456216"/>
        <dbReference type="EC" id="2.7.10.2"/>
    </reaction>
</comment>
<dbReference type="Gene3D" id="3.40.50.300">
    <property type="entry name" value="P-loop containing nucleotide triphosphate hydrolases"/>
    <property type="match status" value="1"/>
</dbReference>
<comment type="caution">
    <text evidence="9">The sequence shown here is derived from an EMBL/GenBank/DDBJ whole genome shotgun (WGS) entry which is preliminary data.</text>
</comment>
<dbReference type="InterPro" id="IPR005702">
    <property type="entry name" value="Wzc-like_C"/>
</dbReference>
<keyword evidence="10" id="KW-1185">Reference proteome</keyword>
<dbReference type="FunFam" id="3.40.50.300:FF:000527">
    <property type="entry name" value="Tyrosine-protein kinase etk"/>
    <property type="match status" value="1"/>
</dbReference>
<evidence type="ECO:0000256" key="8">
    <source>
        <dbReference type="ARBA" id="ARBA00051245"/>
    </source>
</evidence>
<keyword evidence="5 9" id="KW-0418">Kinase</keyword>
<dbReference type="NCBIfam" id="TIGR01007">
    <property type="entry name" value="eps_fam"/>
    <property type="match status" value="1"/>
</dbReference>
<comment type="similarity">
    <text evidence="1">Belongs to the CpsD/CapB family.</text>
</comment>
<evidence type="ECO:0000256" key="1">
    <source>
        <dbReference type="ARBA" id="ARBA00007316"/>
    </source>
</evidence>
<keyword evidence="3" id="KW-0808">Transferase</keyword>
<reference evidence="9" key="2">
    <citation type="submission" date="2023-03" db="EMBL/GenBank/DDBJ databases">
        <authorList>
            <person name="Zhang Z."/>
        </authorList>
    </citation>
    <scope>NUCLEOTIDE SEQUENCE</scope>
    <source>
        <strain evidence="9">DSA</strain>
    </source>
</reference>
<dbReference type="EMBL" id="JARPTC010000008">
    <property type="protein sequence ID" value="MDO7786885.1"/>
    <property type="molecule type" value="Genomic_DNA"/>
</dbReference>
<dbReference type="GO" id="GO:0042802">
    <property type="term" value="F:identical protein binding"/>
    <property type="evidence" value="ECO:0007669"/>
    <property type="project" value="UniProtKB-ARBA"/>
</dbReference>
<keyword evidence="6" id="KW-0067">ATP-binding</keyword>
<dbReference type="EC" id="2.7.10.2" evidence="2"/>
<keyword evidence="4" id="KW-0547">Nucleotide-binding</keyword>
<dbReference type="Proteomes" id="UP001172911">
    <property type="component" value="Unassembled WGS sequence"/>
</dbReference>
<evidence type="ECO:0000256" key="2">
    <source>
        <dbReference type="ARBA" id="ARBA00011903"/>
    </source>
</evidence>
<dbReference type="PANTHER" id="PTHR32309:SF13">
    <property type="entry name" value="FERRIC ENTEROBACTIN TRANSPORT PROTEIN FEPE"/>
    <property type="match status" value="1"/>
</dbReference>
<dbReference type="PANTHER" id="PTHR32309">
    <property type="entry name" value="TYROSINE-PROTEIN KINASE"/>
    <property type="match status" value="1"/>
</dbReference>
<evidence type="ECO:0000313" key="10">
    <source>
        <dbReference type="Proteomes" id="UP001172911"/>
    </source>
</evidence>
<proteinExistence type="inferred from homology"/>
<keyword evidence="7" id="KW-0829">Tyrosine-protein kinase</keyword>